<dbReference type="Proteomes" id="UP001168098">
    <property type="component" value="Unassembled WGS sequence"/>
</dbReference>
<gene>
    <name evidence="2" type="ORF">PVL29_027243</name>
</gene>
<name>A0AA39D412_VITRO</name>
<dbReference type="SUPFAM" id="SSF52540">
    <property type="entry name" value="P-loop containing nucleoside triphosphate hydrolases"/>
    <property type="match status" value="1"/>
</dbReference>
<organism evidence="2 3">
    <name type="scientific">Vitis rotundifolia</name>
    <name type="common">Muscadine grape</name>
    <dbReference type="NCBI Taxonomy" id="103349"/>
    <lineage>
        <taxon>Eukaryota</taxon>
        <taxon>Viridiplantae</taxon>
        <taxon>Streptophyta</taxon>
        <taxon>Embryophyta</taxon>
        <taxon>Tracheophyta</taxon>
        <taxon>Spermatophyta</taxon>
        <taxon>Magnoliopsida</taxon>
        <taxon>eudicotyledons</taxon>
        <taxon>Gunneridae</taxon>
        <taxon>Pentapetalae</taxon>
        <taxon>rosids</taxon>
        <taxon>Vitales</taxon>
        <taxon>Vitaceae</taxon>
        <taxon>Viteae</taxon>
        <taxon>Vitis</taxon>
    </lineage>
</organism>
<evidence type="ECO:0000259" key="1">
    <source>
        <dbReference type="PROSITE" id="PS50162"/>
    </source>
</evidence>
<dbReference type="GO" id="GO:0005524">
    <property type="term" value="F:ATP binding"/>
    <property type="evidence" value="ECO:0007669"/>
    <property type="project" value="InterPro"/>
</dbReference>
<dbReference type="InterPro" id="IPR027417">
    <property type="entry name" value="P-loop_NTPase"/>
</dbReference>
<dbReference type="GO" id="GO:0033063">
    <property type="term" value="C:Rad51B-Rad51C-Rad51D-XRCC2 complex"/>
    <property type="evidence" value="ECO:0007669"/>
    <property type="project" value="InterPro"/>
</dbReference>
<dbReference type="EMBL" id="JARBHA010000020">
    <property type="protein sequence ID" value="KAJ9671168.1"/>
    <property type="molecule type" value="Genomic_DNA"/>
</dbReference>
<sequence>MAARGWICTDESAKEMLSRVSAERSLMLLPPLHRVPLRLGNVVEIAGPSPSAKTQILIQAAVYCILPKEWRGVHYGGLEHLVMFIDLDCRFDILRLSQSLKHRLMETSGSGNKVSWEQNDDPWGSGTEEPNIGYDEELFAACMRRFLYIRCYDSFEFLATLKTLHYRLQRARETHGVTAHFLMIDSIGAFYWVDRASTSLHLESNSRKRLSLQSVSETVVEEIRKLLLVHPMLVLATKATILGDTYSTNEVKRTSMNLSSNDPSNLRTVTGGPQKLSYREFMPLVWQSFVTHRILVRAADDDPANSKYQSRSIFLSEWLMPSLNFSDKFIVRDAGVFVVS</sequence>
<dbReference type="InterPro" id="IPR020588">
    <property type="entry name" value="RecA_ATP-bd"/>
</dbReference>
<dbReference type="PANTHER" id="PTHR46644:SF2">
    <property type="entry name" value="DNA REPAIR PROTEIN XRCC2"/>
    <property type="match status" value="1"/>
</dbReference>
<comment type="caution">
    <text evidence="2">The sequence shown here is derived from an EMBL/GenBank/DDBJ whole genome shotgun (WGS) entry which is preliminary data.</text>
</comment>
<reference evidence="2 3" key="1">
    <citation type="journal article" date="2023" name="BMC Biotechnol.">
        <title>Vitis rotundifolia cv Carlos genome sequencing.</title>
        <authorList>
            <person name="Huff M."/>
            <person name="Hulse-Kemp A."/>
            <person name="Scheffler B."/>
            <person name="Youngblood R."/>
            <person name="Simpson S."/>
            <person name="Babiker E."/>
            <person name="Staton M."/>
        </authorList>
    </citation>
    <scope>NUCLEOTIDE SEQUENCE [LARGE SCALE GENOMIC DNA]</scope>
    <source>
        <tissue evidence="2">Leaf</tissue>
    </source>
</reference>
<dbReference type="CDD" id="cd19490">
    <property type="entry name" value="XRCC2"/>
    <property type="match status" value="1"/>
</dbReference>
<evidence type="ECO:0000313" key="2">
    <source>
        <dbReference type="EMBL" id="KAJ9671168.1"/>
    </source>
</evidence>
<dbReference type="PANTHER" id="PTHR46644">
    <property type="entry name" value="DNA REPAIR PROTEIN XRCC2"/>
    <property type="match status" value="1"/>
</dbReference>
<dbReference type="InterPro" id="IPR030547">
    <property type="entry name" value="XRCC2"/>
</dbReference>
<evidence type="ECO:0000313" key="3">
    <source>
        <dbReference type="Proteomes" id="UP001168098"/>
    </source>
</evidence>
<dbReference type="GO" id="GO:0140664">
    <property type="term" value="F:ATP-dependent DNA damage sensor activity"/>
    <property type="evidence" value="ECO:0007669"/>
    <property type="project" value="InterPro"/>
</dbReference>
<accession>A0AA39D412</accession>
<feature type="domain" description="RecA family profile 1" evidence="1">
    <location>
        <begin position="17"/>
        <end position="241"/>
    </location>
</feature>
<keyword evidence="3" id="KW-1185">Reference proteome</keyword>
<dbReference type="GO" id="GO:0000724">
    <property type="term" value="P:double-strand break repair via homologous recombination"/>
    <property type="evidence" value="ECO:0007669"/>
    <property type="project" value="InterPro"/>
</dbReference>
<protein>
    <recommendedName>
        <fullName evidence="1">RecA family profile 1 domain-containing protein</fullName>
    </recommendedName>
</protein>
<dbReference type="Gene3D" id="3.40.50.300">
    <property type="entry name" value="P-loop containing nucleotide triphosphate hydrolases"/>
    <property type="match status" value="1"/>
</dbReference>
<proteinExistence type="predicted"/>
<dbReference type="AlphaFoldDB" id="A0AA39D412"/>
<dbReference type="GO" id="GO:0003677">
    <property type="term" value="F:DNA binding"/>
    <property type="evidence" value="ECO:0007669"/>
    <property type="project" value="InterPro"/>
</dbReference>
<dbReference type="GO" id="GO:0005657">
    <property type="term" value="C:replication fork"/>
    <property type="evidence" value="ECO:0007669"/>
    <property type="project" value="InterPro"/>
</dbReference>
<dbReference type="PROSITE" id="PS50162">
    <property type="entry name" value="RECA_2"/>
    <property type="match status" value="1"/>
</dbReference>